<comment type="caution">
    <text evidence="2">The sequence shown here is derived from an EMBL/GenBank/DDBJ whole genome shotgun (WGS) entry which is preliminary data.</text>
</comment>
<sequence length="81" mass="9173">MQQQERSFINGGDWSFLDKLLASHQSLDHHHSSHTKCNNPSSSAQQQLNNSHEHVGTSSTTQQRFPFQYLGCGTDLLKFSK</sequence>
<dbReference type="OrthoDB" id="1667455at2759"/>
<proteinExistence type="predicted"/>
<evidence type="ECO:0000256" key="1">
    <source>
        <dbReference type="SAM" id="MobiDB-lite"/>
    </source>
</evidence>
<dbReference type="EMBL" id="PJQY01000098">
    <property type="protein sequence ID" value="PQQ18751.1"/>
    <property type="molecule type" value="Genomic_DNA"/>
</dbReference>
<name>A0A314ZPE5_PRUYE</name>
<feature type="region of interest" description="Disordered" evidence="1">
    <location>
        <begin position="27"/>
        <end position="61"/>
    </location>
</feature>
<evidence type="ECO:0000313" key="3">
    <source>
        <dbReference type="Proteomes" id="UP000250321"/>
    </source>
</evidence>
<protein>
    <submittedName>
        <fullName evidence="2">Protein SOMBRERO isoform X2</fullName>
    </submittedName>
</protein>
<evidence type="ECO:0000313" key="2">
    <source>
        <dbReference type="EMBL" id="PQQ18751.1"/>
    </source>
</evidence>
<dbReference type="AlphaFoldDB" id="A0A314ZPE5"/>
<feature type="compositionally biased region" description="Polar residues" evidence="1">
    <location>
        <begin position="35"/>
        <end position="61"/>
    </location>
</feature>
<gene>
    <name evidence="2" type="ORF">Pyn_16072</name>
</gene>
<accession>A0A314ZPE5</accession>
<dbReference type="Proteomes" id="UP000250321">
    <property type="component" value="Unassembled WGS sequence"/>
</dbReference>
<reference evidence="2 3" key="1">
    <citation type="submission" date="2018-02" db="EMBL/GenBank/DDBJ databases">
        <title>Draft genome of wild Prunus yedoensis var. nudiflora.</title>
        <authorList>
            <person name="Baek S."/>
            <person name="Kim J.-H."/>
            <person name="Choi K."/>
            <person name="Kim G.-B."/>
            <person name="Cho A."/>
            <person name="Jang H."/>
            <person name="Shin C.-H."/>
            <person name="Yu H.-J."/>
            <person name="Mun J.-H."/>
        </authorList>
    </citation>
    <scope>NUCLEOTIDE SEQUENCE [LARGE SCALE GENOMIC DNA]</scope>
    <source>
        <strain evidence="3">cv. Jeju island</strain>
        <tissue evidence="2">Leaf</tissue>
    </source>
</reference>
<keyword evidence="3" id="KW-1185">Reference proteome</keyword>
<organism evidence="2 3">
    <name type="scientific">Prunus yedoensis var. nudiflora</name>
    <dbReference type="NCBI Taxonomy" id="2094558"/>
    <lineage>
        <taxon>Eukaryota</taxon>
        <taxon>Viridiplantae</taxon>
        <taxon>Streptophyta</taxon>
        <taxon>Embryophyta</taxon>
        <taxon>Tracheophyta</taxon>
        <taxon>Spermatophyta</taxon>
        <taxon>Magnoliopsida</taxon>
        <taxon>eudicotyledons</taxon>
        <taxon>Gunneridae</taxon>
        <taxon>Pentapetalae</taxon>
        <taxon>rosids</taxon>
        <taxon>fabids</taxon>
        <taxon>Rosales</taxon>
        <taxon>Rosaceae</taxon>
        <taxon>Amygdaloideae</taxon>
        <taxon>Amygdaleae</taxon>
        <taxon>Prunus</taxon>
    </lineage>
</organism>